<evidence type="ECO:0000313" key="2">
    <source>
        <dbReference type="Proteomes" id="UP000199645"/>
    </source>
</evidence>
<proteinExistence type="predicted"/>
<accession>A0A1I2M8D7</accession>
<gene>
    <name evidence="1" type="ORF">SAMN05421541_12758</name>
</gene>
<sequence>MRTSVRAGRAAAFVGAVAGLIGLGLTGPAMATSDSASWNLAGGDKWQVNAWHCGTYVNACNWTSSTKLLGSNPATAQTITNRAELQAHGVSASLTISKNPEATLTMKSKSLGEVKWTNTRAWIADNSGQMKPNYSTVYVSTRSCGSGKVNASITVSEKCVEAGAF</sequence>
<evidence type="ECO:0000313" key="1">
    <source>
        <dbReference type="EMBL" id="SFF87754.1"/>
    </source>
</evidence>
<dbReference type="STRING" id="35752.SAMN05421541_12758"/>
<organism evidence="1 2">
    <name type="scientific">Actinoplanes philippinensis</name>
    <dbReference type="NCBI Taxonomy" id="35752"/>
    <lineage>
        <taxon>Bacteria</taxon>
        <taxon>Bacillati</taxon>
        <taxon>Actinomycetota</taxon>
        <taxon>Actinomycetes</taxon>
        <taxon>Micromonosporales</taxon>
        <taxon>Micromonosporaceae</taxon>
        <taxon>Actinoplanes</taxon>
    </lineage>
</organism>
<dbReference type="AlphaFoldDB" id="A0A1I2M8D7"/>
<protein>
    <submittedName>
        <fullName evidence="1">Uncharacterized protein</fullName>
    </submittedName>
</protein>
<dbReference type="Proteomes" id="UP000199645">
    <property type="component" value="Unassembled WGS sequence"/>
</dbReference>
<dbReference type="RefSeq" id="WP_203779897.1">
    <property type="nucleotide sequence ID" value="NZ_BOMT01000109.1"/>
</dbReference>
<name>A0A1I2M8D7_9ACTN</name>
<dbReference type="EMBL" id="FONV01000027">
    <property type="protein sequence ID" value="SFF87754.1"/>
    <property type="molecule type" value="Genomic_DNA"/>
</dbReference>
<reference evidence="1 2" key="1">
    <citation type="submission" date="2016-10" db="EMBL/GenBank/DDBJ databases">
        <authorList>
            <person name="de Groot N.N."/>
        </authorList>
    </citation>
    <scope>NUCLEOTIDE SEQUENCE [LARGE SCALE GENOMIC DNA]</scope>
    <source>
        <strain evidence="1 2">DSM 43019</strain>
    </source>
</reference>
<keyword evidence="2" id="KW-1185">Reference proteome</keyword>